<feature type="domain" description="FtsK" evidence="3">
    <location>
        <begin position="260"/>
        <end position="463"/>
    </location>
</feature>
<organism evidence="4 5">
    <name type="scientific">Kitasatospora viridis</name>
    <dbReference type="NCBI Taxonomy" id="281105"/>
    <lineage>
        <taxon>Bacteria</taxon>
        <taxon>Bacillati</taxon>
        <taxon>Actinomycetota</taxon>
        <taxon>Actinomycetes</taxon>
        <taxon>Kitasatosporales</taxon>
        <taxon>Streptomycetaceae</taxon>
        <taxon>Kitasatospora</taxon>
    </lineage>
</organism>
<accession>A0A561UDS3</accession>
<dbReference type="InterPro" id="IPR003593">
    <property type="entry name" value="AAA+_ATPase"/>
</dbReference>
<evidence type="ECO:0000256" key="1">
    <source>
        <dbReference type="PROSITE-ProRule" id="PRU00289"/>
    </source>
</evidence>
<dbReference type="EMBL" id="VIWT01000001">
    <property type="protein sequence ID" value="TWF97519.1"/>
    <property type="molecule type" value="Genomic_DNA"/>
</dbReference>
<protein>
    <recommendedName>
        <fullName evidence="3">FtsK domain-containing protein</fullName>
    </recommendedName>
</protein>
<gene>
    <name evidence="4" type="ORF">FHX73_111300</name>
</gene>
<dbReference type="GO" id="GO:0003677">
    <property type="term" value="F:DNA binding"/>
    <property type="evidence" value="ECO:0007669"/>
    <property type="project" value="InterPro"/>
</dbReference>
<evidence type="ECO:0000259" key="3">
    <source>
        <dbReference type="PROSITE" id="PS50901"/>
    </source>
</evidence>
<name>A0A561UDS3_9ACTN</name>
<keyword evidence="5" id="KW-1185">Reference proteome</keyword>
<proteinExistence type="predicted"/>
<feature type="compositionally biased region" description="Polar residues" evidence="2">
    <location>
        <begin position="625"/>
        <end position="637"/>
    </location>
</feature>
<sequence>MTNAKTAGQSGGTRIDWKAGHGILSGTLNGTLGTLSTTALGHATGLPAGWALGAGAAIALTSTAVGWRRRLTRATLAFRAACWTTAGGWSSWALAHGGPFTWPHIAALATCGAAAGIAAPLAKGHEEVEQNARRHLLLIGARRQLAEEWTDRIRRVCKTEVTILGIEHWPSGAGYTLEIELPEGGTTRRVITEHVDQLSSDLDLPEGCGIQASPGISRRRVLLQVTTRSMSGTEFPFPVEDMAEITTVNNPIPVALLSDGARAELDLRQASTVITGPTGSGKTNLLHDLIARLDQTSDTLVWVIDLNGGSLALPWLAAWHDAQTGRPGSRWAGADIPVPGVDWVASTIEEAKRMLAAAVRIAKARKVAYQDAMRDANDDKLPVGPTIPEVVIIVDEGAEAAATRAARQVLAGISEVIRIARAMAIRAVVSVLRVTSDTLPDPMVRKMASNRIATGANEDSELGHLFGWRALKAEDSFDGPGSMLIGTEGQQPAKARQQRIKPEMIEEITAITAARRPTLDGPSLDAAGTDYTHRWTTERCGHLWYQPAAAIATTSAGVADAVPGSGGPAGDGPSGPGEREWRATAGWDTPRPAAEPDDDLESIWLLPAAGEPAAPTGGPEASATDWSDPSTWTTGRETTAPEEPGAKEAALMLLVKAGPEGTGASAMEKVLKPEFGTTRQTIAGWLKDWADSGEVIRVGEGNKTRYVHRGHSTEG</sequence>
<feature type="region of interest" description="Disordered" evidence="2">
    <location>
        <begin position="560"/>
        <end position="596"/>
    </location>
</feature>
<dbReference type="InterPro" id="IPR002543">
    <property type="entry name" value="FtsK_dom"/>
</dbReference>
<dbReference type="InterPro" id="IPR027417">
    <property type="entry name" value="P-loop_NTPase"/>
</dbReference>
<dbReference type="Gene3D" id="3.40.50.300">
    <property type="entry name" value="P-loop containing nucleotide triphosphate hydrolases"/>
    <property type="match status" value="1"/>
</dbReference>
<reference evidence="4 5" key="1">
    <citation type="submission" date="2019-06" db="EMBL/GenBank/DDBJ databases">
        <title>Sequencing the genomes of 1000 actinobacteria strains.</title>
        <authorList>
            <person name="Klenk H.-P."/>
        </authorList>
    </citation>
    <scope>NUCLEOTIDE SEQUENCE [LARGE SCALE GENOMIC DNA]</scope>
    <source>
        <strain evidence="4 5">DSM 44826</strain>
    </source>
</reference>
<feature type="binding site" evidence="1">
    <location>
        <begin position="276"/>
        <end position="283"/>
    </location>
    <ligand>
        <name>ATP</name>
        <dbReference type="ChEBI" id="CHEBI:30616"/>
    </ligand>
</feature>
<dbReference type="GO" id="GO:0005524">
    <property type="term" value="F:ATP binding"/>
    <property type="evidence" value="ECO:0007669"/>
    <property type="project" value="UniProtKB-UniRule"/>
</dbReference>
<dbReference type="SUPFAM" id="SSF52540">
    <property type="entry name" value="P-loop containing nucleoside triphosphate hydrolases"/>
    <property type="match status" value="1"/>
</dbReference>
<feature type="compositionally biased region" description="Low complexity" evidence="2">
    <location>
        <begin position="609"/>
        <end position="624"/>
    </location>
</feature>
<dbReference type="RefSeq" id="WP_145904039.1">
    <property type="nucleotide sequence ID" value="NZ_BAAAMZ010000008.1"/>
</dbReference>
<dbReference type="Proteomes" id="UP000317940">
    <property type="component" value="Unassembled WGS sequence"/>
</dbReference>
<dbReference type="AlphaFoldDB" id="A0A561UDS3"/>
<evidence type="ECO:0000256" key="2">
    <source>
        <dbReference type="SAM" id="MobiDB-lite"/>
    </source>
</evidence>
<keyword evidence="1" id="KW-0547">Nucleotide-binding</keyword>
<dbReference type="PROSITE" id="PS50901">
    <property type="entry name" value="FTSK"/>
    <property type="match status" value="1"/>
</dbReference>
<comment type="caution">
    <text evidence="4">The sequence shown here is derived from an EMBL/GenBank/DDBJ whole genome shotgun (WGS) entry which is preliminary data.</text>
</comment>
<feature type="compositionally biased region" description="Gly residues" evidence="2">
    <location>
        <begin position="564"/>
        <end position="575"/>
    </location>
</feature>
<keyword evidence="1" id="KW-0067">ATP-binding</keyword>
<feature type="region of interest" description="Disordered" evidence="2">
    <location>
        <begin position="609"/>
        <end position="643"/>
    </location>
</feature>
<evidence type="ECO:0000313" key="4">
    <source>
        <dbReference type="EMBL" id="TWF97519.1"/>
    </source>
</evidence>
<evidence type="ECO:0000313" key="5">
    <source>
        <dbReference type="Proteomes" id="UP000317940"/>
    </source>
</evidence>
<dbReference type="OrthoDB" id="3315119at2"/>
<dbReference type="SMART" id="SM00382">
    <property type="entry name" value="AAA"/>
    <property type="match status" value="1"/>
</dbReference>